<proteinExistence type="predicted"/>
<evidence type="ECO:0000313" key="2">
    <source>
        <dbReference type="Proteomes" id="UP000007177"/>
    </source>
</evidence>
<dbReference type="HOGENOM" id="CLU_2821172_0_0_9"/>
<dbReference type="Proteomes" id="UP000007177">
    <property type="component" value="Chromosome"/>
</dbReference>
<dbReference type="KEGG" id="awo:Awo_c33860"/>
<reference evidence="2" key="1">
    <citation type="submission" date="2011-07" db="EMBL/GenBank/DDBJ databases">
        <title>Complete genome sequence of Acetobacterium woodii.</title>
        <authorList>
            <person name="Poehlein A."/>
            <person name="Schmidt S."/>
            <person name="Kaster A.-K."/>
            <person name="Goenrich M."/>
            <person name="Vollmers J."/>
            <person name="Thuermer A."/>
            <person name="Gottschalk G."/>
            <person name="Thauer R.K."/>
            <person name="Daniel R."/>
            <person name="Mueller V."/>
        </authorList>
    </citation>
    <scope>NUCLEOTIDE SEQUENCE [LARGE SCALE GENOMIC DNA]</scope>
    <source>
        <strain evidence="2">ATCC 29683 / DSM 1030 / JCM 2381 / KCTC 1655 / WB1</strain>
    </source>
</reference>
<keyword evidence="2" id="KW-1185">Reference proteome</keyword>
<accession>H6LL05</accession>
<organism evidence="1 2">
    <name type="scientific">Acetobacterium woodii (strain ATCC 29683 / DSM 1030 / JCM 2381 / KCTC 1655 / WB1)</name>
    <dbReference type="NCBI Taxonomy" id="931626"/>
    <lineage>
        <taxon>Bacteria</taxon>
        <taxon>Bacillati</taxon>
        <taxon>Bacillota</taxon>
        <taxon>Clostridia</taxon>
        <taxon>Eubacteriales</taxon>
        <taxon>Eubacteriaceae</taxon>
        <taxon>Acetobacterium</taxon>
    </lineage>
</organism>
<dbReference type="AlphaFoldDB" id="H6LL05"/>
<protein>
    <submittedName>
        <fullName evidence="1">Uncharacterized protein</fullName>
    </submittedName>
</protein>
<gene>
    <name evidence="1" type="ordered locus">Awo_c33860</name>
</gene>
<dbReference type="EMBL" id="CP002987">
    <property type="protein sequence ID" value="AFA50114.1"/>
    <property type="molecule type" value="Genomic_DNA"/>
</dbReference>
<dbReference type="STRING" id="931626.Awo_c33860"/>
<evidence type="ECO:0000313" key="1">
    <source>
        <dbReference type="EMBL" id="AFA50114.1"/>
    </source>
</evidence>
<reference evidence="1 2" key="2">
    <citation type="journal article" date="2012" name="PLoS ONE">
        <title>An ancient pathway combining carbon dioxide fixation with the generation and utilization of a sodium ion gradient for ATP synthesis.</title>
        <authorList>
            <person name="Poehlein A."/>
            <person name="Schmidt S."/>
            <person name="Kaster A.K."/>
            <person name="Goenrich M."/>
            <person name="Vollmers J."/>
            <person name="Thurmer A."/>
            <person name="Bertsch J."/>
            <person name="Schuchmann K."/>
            <person name="Voigt B."/>
            <person name="Hecker M."/>
            <person name="Daniel R."/>
            <person name="Thauer R.K."/>
            <person name="Gottschalk G."/>
            <person name="Muller V."/>
        </authorList>
    </citation>
    <scope>NUCLEOTIDE SEQUENCE [LARGE SCALE GENOMIC DNA]</scope>
    <source>
        <strain evidence="2">ATCC 29683 / DSM 1030 / JCM 2381 / KCTC 1655 / WB1</strain>
    </source>
</reference>
<sequence length="66" mass="7337">MLNTHFRNTKLLCNVLQGLRNRYFFASILSVRAINAGMATGTSTKATINNERIGYLTETATAFPQN</sequence>
<name>H6LL05_ACEWD</name>